<dbReference type="OrthoDB" id="9778118at2"/>
<name>A0A6I6HMF0_VARPD</name>
<reference evidence="5 6" key="1">
    <citation type="submission" date="2019-12" db="EMBL/GenBank/DDBJ databases">
        <title>Hybrid Genome Assemblies of two High G+C Isolates from Undergraduate Microbiology Courses.</title>
        <authorList>
            <person name="Ne Ville C.J."/>
            <person name="Enright D."/>
            <person name="Hernandez I."/>
            <person name="Dodsworth J."/>
            <person name="Orwin P.M."/>
        </authorList>
    </citation>
    <scope>NUCLEOTIDE SEQUENCE [LARGE SCALE GENOMIC DNA]</scope>
    <source>
        <strain evidence="5 6">CSUSB</strain>
    </source>
</reference>
<evidence type="ECO:0000256" key="2">
    <source>
        <dbReference type="ARBA" id="ARBA00022898"/>
    </source>
</evidence>
<dbReference type="SUPFAM" id="SSF53686">
    <property type="entry name" value="Tryptophan synthase beta subunit-like PLP-dependent enzymes"/>
    <property type="match status" value="1"/>
</dbReference>
<evidence type="ECO:0000256" key="3">
    <source>
        <dbReference type="SAM" id="MobiDB-lite"/>
    </source>
</evidence>
<dbReference type="InterPro" id="IPR050214">
    <property type="entry name" value="Cys_Synth/Cystath_Beta-Synth"/>
</dbReference>
<dbReference type="Proteomes" id="UP000425817">
    <property type="component" value="Chromosome"/>
</dbReference>
<dbReference type="AlphaFoldDB" id="A0A6I6HMF0"/>
<evidence type="ECO:0000313" key="5">
    <source>
        <dbReference type="EMBL" id="QGW84005.1"/>
    </source>
</evidence>
<accession>A0A6I6HMF0</accession>
<protein>
    <submittedName>
        <fullName evidence="5">Pyridoxal-phosphate dependent enzyme</fullName>
    </submittedName>
</protein>
<dbReference type="Pfam" id="PF00291">
    <property type="entry name" value="PALP"/>
    <property type="match status" value="1"/>
</dbReference>
<comment type="cofactor">
    <cofactor evidence="1">
        <name>pyridoxal 5'-phosphate</name>
        <dbReference type="ChEBI" id="CHEBI:597326"/>
    </cofactor>
</comment>
<organism evidence="5 6">
    <name type="scientific">Variovorax paradoxus</name>
    <dbReference type="NCBI Taxonomy" id="34073"/>
    <lineage>
        <taxon>Bacteria</taxon>
        <taxon>Pseudomonadati</taxon>
        <taxon>Pseudomonadota</taxon>
        <taxon>Betaproteobacteria</taxon>
        <taxon>Burkholderiales</taxon>
        <taxon>Comamonadaceae</taxon>
        <taxon>Variovorax</taxon>
    </lineage>
</organism>
<dbReference type="EMBL" id="CP046622">
    <property type="protein sequence ID" value="QGW84005.1"/>
    <property type="molecule type" value="Genomic_DNA"/>
</dbReference>
<dbReference type="Gene3D" id="3.40.50.1100">
    <property type="match status" value="2"/>
</dbReference>
<evidence type="ECO:0000313" key="6">
    <source>
        <dbReference type="Proteomes" id="UP000425817"/>
    </source>
</evidence>
<sequence>MPAPVMHFKFASPSEPPADSANTARARPPQPVRNPRLQGFRCLRCEAPYPLTLANEGCPACRAMGVHAGLRASYLPDRGSPLPMPYTPGFTLGEGGTPLLEMPELAREFGVARLALKDESSNPTGSHKDRMTAVGVAQALDFGAHTLVLASSGNAAISAAHYAWAAGLGCEVATYEGLPAAYARQLDALGARRYTFADNAGRWAFVCERSQHAGYFALTNYRLPALGSAPLAIEGYKPIALECLNEGGLPDHIVIPTARGDLAWGIYAGFGDLLAAGRIARLPRLWLVEPFARLSRVLAGGALNGVYPGHTAQFSTAGSTVTFLQWQAATASGGGAVVVNDDQARAARQKLTAAGMSAELCAAGGLDAVRQLREGGAIAGDAHVVLMLTANASRDPSWPDPAA</sequence>
<dbReference type="RefSeq" id="WP_157615565.1">
    <property type="nucleotide sequence ID" value="NZ_CP046622.1"/>
</dbReference>
<dbReference type="GO" id="GO:1901605">
    <property type="term" value="P:alpha-amino acid metabolic process"/>
    <property type="evidence" value="ECO:0007669"/>
    <property type="project" value="UniProtKB-ARBA"/>
</dbReference>
<dbReference type="InterPro" id="IPR036052">
    <property type="entry name" value="TrpB-like_PALP_sf"/>
</dbReference>
<feature type="domain" description="Tryptophan synthase beta chain-like PALP" evidence="4">
    <location>
        <begin position="91"/>
        <end position="389"/>
    </location>
</feature>
<feature type="region of interest" description="Disordered" evidence="3">
    <location>
        <begin position="1"/>
        <end position="35"/>
    </location>
</feature>
<gene>
    <name evidence="5" type="ORF">GOQ09_21580</name>
</gene>
<evidence type="ECO:0000259" key="4">
    <source>
        <dbReference type="Pfam" id="PF00291"/>
    </source>
</evidence>
<dbReference type="PANTHER" id="PTHR10314">
    <property type="entry name" value="CYSTATHIONINE BETA-SYNTHASE"/>
    <property type="match status" value="1"/>
</dbReference>
<evidence type="ECO:0000256" key="1">
    <source>
        <dbReference type="ARBA" id="ARBA00001933"/>
    </source>
</evidence>
<dbReference type="InterPro" id="IPR001926">
    <property type="entry name" value="TrpB-like_PALP"/>
</dbReference>
<keyword evidence="2" id="KW-0663">Pyridoxal phosphate</keyword>
<proteinExistence type="predicted"/>